<dbReference type="Proteomes" id="UP001175271">
    <property type="component" value="Unassembled WGS sequence"/>
</dbReference>
<evidence type="ECO:0000256" key="1">
    <source>
        <dbReference type="SAM" id="Phobius"/>
    </source>
</evidence>
<evidence type="ECO:0000313" key="3">
    <source>
        <dbReference type="Proteomes" id="UP001175271"/>
    </source>
</evidence>
<reference evidence="2" key="1">
    <citation type="submission" date="2023-06" db="EMBL/GenBank/DDBJ databases">
        <title>Genomic analysis of the entomopathogenic nematode Steinernema hermaphroditum.</title>
        <authorList>
            <person name="Schwarz E.M."/>
            <person name="Heppert J.K."/>
            <person name="Baniya A."/>
            <person name="Schwartz H.T."/>
            <person name="Tan C.-H."/>
            <person name="Antoshechkin I."/>
            <person name="Sternberg P.W."/>
            <person name="Goodrich-Blair H."/>
            <person name="Dillman A.R."/>
        </authorList>
    </citation>
    <scope>NUCLEOTIDE SEQUENCE</scope>
    <source>
        <strain evidence="2">PS9179</strain>
        <tissue evidence="2">Whole animal</tissue>
    </source>
</reference>
<keyword evidence="1" id="KW-0472">Membrane</keyword>
<dbReference type="AlphaFoldDB" id="A0AA39IQ18"/>
<organism evidence="2 3">
    <name type="scientific">Steinernema hermaphroditum</name>
    <dbReference type="NCBI Taxonomy" id="289476"/>
    <lineage>
        <taxon>Eukaryota</taxon>
        <taxon>Metazoa</taxon>
        <taxon>Ecdysozoa</taxon>
        <taxon>Nematoda</taxon>
        <taxon>Chromadorea</taxon>
        <taxon>Rhabditida</taxon>
        <taxon>Tylenchina</taxon>
        <taxon>Panagrolaimomorpha</taxon>
        <taxon>Strongyloidoidea</taxon>
        <taxon>Steinernematidae</taxon>
        <taxon>Steinernema</taxon>
    </lineage>
</organism>
<evidence type="ECO:0000313" key="2">
    <source>
        <dbReference type="EMBL" id="KAK0427631.1"/>
    </source>
</evidence>
<feature type="transmembrane region" description="Helical" evidence="1">
    <location>
        <begin position="36"/>
        <end position="59"/>
    </location>
</feature>
<dbReference type="EMBL" id="JAUCMV010000001">
    <property type="protein sequence ID" value="KAK0427631.1"/>
    <property type="molecule type" value="Genomic_DNA"/>
</dbReference>
<name>A0AA39IQ18_9BILA</name>
<protein>
    <submittedName>
        <fullName evidence="2">Uncharacterized protein</fullName>
    </submittedName>
</protein>
<keyword evidence="1" id="KW-1133">Transmembrane helix</keyword>
<keyword evidence="3" id="KW-1185">Reference proteome</keyword>
<comment type="caution">
    <text evidence="2">The sequence shown here is derived from an EMBL/GenBank/DDBJ whole genome shotgun (WGS) entry which is preliminary data.</text>
</comment>
<gene>
    <name evidence="2" type="ORF">QR680_010334</name>
</gene>
<accession>A0AA39IQ18</accession>
<sequence length="83" mass="9491">MTDIRERSDAKKHITAAEDFYKRSFSSQRICITNRIGYLIFVFPCVWSSLTVSVCGLASRGEDFDESELTSDRSDEILQMRCG</sequence>
<keyword evidence="1" id="KW-0812">Transmembrane</keyword>
<proteinExistence type="predicted"/>